<dbReference type="OrthoDB" id="583559at2"/>
<sequence>MNYDVIALACEQLDYRDKLRLAQLLIQTARKEEETVNPQDRTIKPKPAVPEAIVEEQEIDTISYVHERLLKLRPVKTKSLTNSIKAMFQFQGGISEAEVSDIVSELQHRKLIKLTNNKVEYKD</sequence>
<comment type="caution">
    <text evidence="1">The sequence shown here is derived from an EMBL/GenBank/DDBJ whole genome shotgun (WGS) entry which is preliminary data.</text>
</comment>
<evidence type="ECO:0000313" key="2">
    <source>
        <dbReference type="Proteomes" id="UP000030451"/>
    </source>
</evidence>
<protein>
    <submittedName>
        <fullName evidence="1">Uncharacterized protein</fullName>
    </submittedName>
</protein>
<accession>A0A0A5HML6</accession>
<dbReference type="AlphaFoldDB" id="A0A0A5HML6"/>
<evidence type="ECO:0000313" key="1">
    <source>
        <dbReference type="EMBL" id="KGY06807.1"/>
    </source>
</evidence>
<organism evidence="1 2">
    <name type="scientific">Photobacterium sp. (strain ATCC 43367)</name>
    <dbReference type="NCBI Taxonomy" id="379097"/>
    <lineage>
        <taxon>Bacteria</taxon>
        <taxon>Pseudomonadati</taxon>
        <taxon>Pseudomonadota</taxon>
        <taxon>Gammaproteobacteria</taxon>
        <taxon>Vibrionales</taxon>
        <taxon>Vibrionaceae</taxon>
        <taxon>Vibrio</taxon>
        <taxon>Vibrio oreintalis group</taxon>
    </lineage>
</organism>
<reference evidence="1 2" key="1">
    <citation type="submission" date="2014-10" db="EMBL/GenBank/DDBJ databases">
        <title>Genome sequencing of Vibrio sinaloensis T08.</title>
        <authorList>
            <person name="Chan K.-G."/>
            <person name="Mohamad N.I."/>
        </authorList>
    </citation>
    <scope>NUCLEOTIDE SEQUENCE [LARGE SCALE GENOMIC DNA]</scope>
    <source>
        <strain evidence="1 2">T08</strain>
    </source>
</reference>
<dbReference type="EMBL" id="JRWP01000073">
    <property type="protein sequence ID" value="KGY06807.1"/>
    <property type="molecule type" value="Genomic_DNA"/>
</dbReference>
<gene>
    <name evidence="1" type="ORF">NM06_20475</name>
</gene>
<proteinExistence type="predicted"/>
<dbReference type="Proteomes" id="UP000030451">
    <property type="component" value="Unassembled WGS sequence"/>
</dbReference>
<name>A0A0A5HML6_PHOS4</name>
<dbReference type="RefSeq" id="WP_038193490.1">
    <property type="nucleotide sequence ID" value="NZ_JRWP01000073.1"/>
</dbReference>